<evidence type="ECO:0000259" key="3">
    <source>
        <dbReference type="Pfam" id="PF02525"/>
    </source>
</evidence>
<keyword evidence="5" id="KW-1185">Reference proteome</keyword>
<name>A0AA88XVV8_PINIB</name>
<organism evidence="4 5">
    <name type="scientific">Pinctada imbricata</name>
    <name type="common">Atlantic pearl-oyster</name>
    <name type="synonym">Pinctada martensii</name>
    <dbReference type="NCBI Taxonomy" id="66713"/>
    <lineage>
        <taxon>Eukaryota</taxon>
        <taxon>Metazoa</taxon>
        <taxon>Spiralia</taxon>
        <taxon>Lophotrochozoa</taxon>
        <taxon>Mollusca</taxon>
        <taxon>Bivalvia</taxon>
        <taxon>Autobranchia</taxon>
        <taxon>Pteriomorphia</taxon>
        <taxon>Pterioida</taxon>
        <taxon>Pterioidea</taxon>
        <taxon>Pteriidae</taxon>
        <taxon>Pinctada</taxon>
    </lineage>
</organism>
<dbReference type="EMBL" id="VSWD01000009">
    <property type="protein sequence ID" value="KAK3092827.1"/>
    <property type="molecule type" value="Genomic_DNA"/>
</dbReference>
<evidence type="ECO:0000313" key="5">
    <source>
        <dbReference type="Proteomes" id="UP001186944"/>
    </source>
</evidence>
<keyword evidence="2" id="KW-0560">Oxidoreductase</keyword>
<evidence type="ECO:0000313" key="4">
    <source>
        <dbReference type="EMBL" id="KAK3092827.1"/>
    </source>
</evidence>
<dbReference type="Pfam" id="PF02525">
    <property type="entry name" value="Flavodoxin_2"/>
    <property type="match status" value="1"/>
</dbReference>
<dbReference type="GO" id="GO:0005829">
    <property type="term" value="C:cytosol"/>
    <property type="evidence" value="ECO:0007669"/>
    <property type="project" value="TreeGrafter"/>
</dbReference>
<dbReference type="InterPro" id="IPR051545">
    <property type="entry name" value="NAD(P)H_dehydrogenase_qn"/>
</dbReference>
<comment type="caution">
    <text evidence="4">The sequence shown here is derived from an EMBL/GenBank/DDBJ whole genome shotgun (WGS) entry which is preliminary data.</text>
</comment>
<comment type="similarity">
    <text evidence="1">Belongs to the NAD(P)H dehydrogenase (quinone) family.</text>
</comment>
<dbReference type="InterPro" id="IPR003680">
    <property type="entry name" value="Flavodoxin_fold"/>
</dbReference>
<protein>
    <recommendedName>
        <fullName evidence="3">Flavodoxin-like fold domain-containing protein</fullName>
    </recommendedName>
</protein>
<evidence type="ECO:0000256" key="2">
    <source>
        <dbReference type="ARBA" id="ARBA00023002"/>
    </source>
</evidence>
<reference evidence="4" key="1">
    <citation type="submission" date="2019-08" db="EMBL/GenBank/DDBJ databases">
        <title>The improved chromosome-level genome for the pearl oyster Pinctada fucata martensii using PacBio sequencing and Hi-C.</title>
        <authorList>
            <person name="Zheng Z."/>
        </authorList>
    </citation>
    <scope>NUCLEOTIDE SEQUENCE</scope>
    <source>
        <strain evidence="4">ZZ-2019</strain>
        <tissue evidence="4">Adductor muscle</tissue>
    </source>
</reference>
<dbReference type="SUPFAM" id="SSF52218">
    <property type="entry name" value="Flavoproteins"/>
    <property type="match status" value="1"/>
</dbReference>
<gene>
    <name evidence="4" type="ORF">FSP39_007675</name>
</gene>
<dbReference type="FunFam" id="3.40.50.360:FF:000054">
    <property type="entry name" value="NAD(P)H dehydrogenase, quinone 1"/>
    <property type="match status" value="1"/>
</dbReference>
<dbReference type="AlphaFoldDB" id="A0AA88XVV8"/>
<dbReference type="GO" id="GO:0003955">
    <property type="term" value="F:NAD(P)H dehydrogenase (quinone) activity"/>
    <property type="evidence" value="ECO:0007669"/>
    <property type="project" value="TreeGrafter"/>
</dbReference>
<dbReference type="Gene3D" id="3.40.50.360">
    <property type="match status" value="1"/>
</dbReference>
<evidence type="ECO:0000256" key="1">
    <source>
        <dbReference type="ARBA" id="ARBA00006252"/>
    </source>
</evidence>
<proteinExistence type="inferred from homology"/>
<sequence>MAAKNVLIVFAHQDPYKSFNGALKDEAVKILQEGGHKVEVSDLYDQKWDPRATKNDFTGSPQNEESFSYVVEQAHAAAQGKLTEDIVSEQEKLKTADLVIFQFPMYWFSVPAILKGWFDKVFAGGVTHAYPANVYENGFMKGKKALLSFTTGGPQSMYTSEALNVYLRARRLSYKLLIQGYVCDRLTSSLRKFYGRYGELVIHYDVPLSRMVDDILS</sequence>
<dbReference type="PANTHER" id="PTHR10204">
    <property type="entry name" value="NAD P H OXIDOREDUCTASE-RELATED"/>
    <property type="match status" value="1"/>
</dbReference>
<dbReference type="Proteomes" id="UP001186944">
    <property type="component" value="Unassembled WGS sequence"/>
</dbReference>
<feature type="domain" description="Flavodoxin-like fold" evidence="3">
    <location>
        <begin position="4"/>
        <end position="162"/>
    </location>
</feature>
<accession>A0AA88XVV8</accession>
<dbReference type="InterPro" id="IPR029039">
    <property type="entry name" value="Flavoprotein-like_sf"/>
</dbReference>
<dbReference type="PANTHER" id="PTHR10204:SF33">
    <property type="entry name" value="RIBOSYLDIHYDRONICOTINAMIDE DEHYDROGENASE [QUINONE]"/>
    <property type="match status" value="1"/>
</dbReference>